<dbReference type="InterPro" id="IPR033585">
    <property type="entry name" value="DRC12-like"/>
</dbReference>
<feature type="region of interest" description="Disordered" evidence="13">
    <location>
        <begin position="1"/>
        <end position="39"/>
    </location>
</feature>
<accession>A0A8C8RQP0</accession>
<reference evidence="14" key="1">
    <citation type="submission" date="2025-08" db="UniProtKB">
        <authorList>
            <consortium name="Ensembl"/>
        </authorList>
    </citation>
    <scope>IDENTIFICATION</scope>
</reference>
<sequence>MAPCTESTPAQAGPAGSRANAMKEVPASPLRRASLRPAALRRDVARQAKANSEGLKQRLLELEQELKVARDDKKDIYEEMIRQYQALQQQTETRIQQLETETKRLQQELASCHQDIQQAQEDREQLLGDKDQTIAELQGKIEAMETEYEKILHVSHQTREHACRWAEAGKISLALEKSAIPALQTWGGGALSPPRGRVDPCWHLLYGY</sequence>
<evidence type="ECO:0000313" key="15">
    <source>
        <dbReference type="Proteomes" id="UP000694393"/>
    </source>
</evidence>
<dbReference type="PANTHER" id="PTHR28656">
    <property type="entry name" value="COILED-COIL DOMAIN-CONTAINING PROTEIN 153"/>
    <property type="match status" value="1"/>
</dbReference>
<evidence type="ECO:0000256" key="5">
    <source>
        <dbReference type="ARBA" id="ARBA00022846"/>
    </source>
</evidence>
<evidence type="ECO:0000256" key="2">
    <source>
        <dbReference type="ARBA" id="ARBA00004611"/>
    </source>
</evidence>
<evidence type="ECO:0000256" key="10">
    <source>
        <dbReference type="ARBA" id="ARBA00044754"/>
    </source>
</evidence>
<keyword evidence="15" id="KW-1185">Reference proteome</keyword>
<feature type="compositionally biased region" description="Low complexity" evidence="13">
    <location>
        <begin position="26"/>
        <end position="38"/>
    </location>
</feature>
<evidence type="ECO:0000256" key="8">
    <source>
        <dbReference type="ARBA" id="ARBA00023212"/>
    </source>
</evidence>
<name>A0A8C8RQP0_9SAUR</name>
<keyword evidence="9" id="KW-0966">Cell projection</keyword>
<organism evidence="14 15">
    <name type="scientific">Pelusios castaneus</name>
    <name type="common">West African mud turtle</name>
    <dbReference type="NCBI Taxonomy" id="367368"/>
    <lineage>
        <taxon>Eukaryota</taxon>
        <taxon>Metazoa</taxon>
        <taxon>Chordata</taxon>
        <taxon>Craniata</taxon>
        <taxon>Vertebrata</taxon>
        <taxon>Euteleostomi</taxon>
        <taxon>Archelosauria</taxon>
        <taxon>Testudinata</taxon>
        <taxon>Testudines</taxon>
        <taxon>Pleurodira</taxon>
        <taxon>Pelomedusidae</taxon>
        <taxon>Pelusios</taxon>
    </lineage>
</organism>
<evidence type="ECO:0000256" key="7">
    <source>
        <dbReference type="ARBA" id="ARBA00023069"/>
    </source>
</evidence>
<comment type="function">
    <text evidence="1">Component of the nexin-dynein regulatory complex (N-DRC), a key regulator of ciliary/flagellar motility which maintains the alignment and integrity of the distal axoneme and regulates microtubule sliding in motile axonemes.</text>
</comment>
<evidence type="ECO:0000256" key="11">
    <source>
        <dbReference type="ARBA" id="ARBA00044800"/>
    </source>
</evidence>
<dbReference type="Proteomes" id="UP000694393">
    <property type="component" value="Unplaced"/>
</dbReference>
<dbReference type="Gene3D" id="1.20.1170.10">
    <property type="match status" value="1"/>
</dbReference>
<protein>
    <recommendedName>
        <fullName evidence="11">Dynein regulatory complex protein 12</fullName>
    </recommendedName>
</protein>
<comment type="subcellular location">
    <subcellularLocation>
        <location evidence="2">Cytoplasm</location>
        <location evidence="2">Cytoskeleton</location>
        <location evidence="2">Flagellum axoneme</location>
    </subcellularLocation>
</comment>
<evidence type="ECO:0000256" key="12">
    <source>
        <dbReference type="SAM" id="Coils"/>
    </source>
</evidence>
<evidence type="ECO:0000256" key="4">
    <source>
        <dbReference type="ARBA" id="ARBA00022490"/>
    </source>
</evidence>
<keyword evidence="5" id="KW-0282">Flagellum</keyword>
<dbReference type="Ensembl" id="ENSPCET00000009762.1">
    <property type="protein sequence ID" value="ENSPCEP00000009435.1"/>
    <property type="gene ID" value="ENSPCEG00000007530.1"/>
</dbReference>
<evidence type="ECO:0000256" key="13">
    <source>
        <dbReference type="SAM" id="MobiDB-lite"/>
    </source>
</evidence>
<dbReference type="SUPFAM" id="SSF57997">
    <property type="entry name" value="Tropomyosin"/>
    <property type="match status" value="1"/>
</dbReference>
<evidence type="ECO:0000313" key="14">
    <source>
        <dbReference type="Ensembl" id="ENSPCEP00000009435.1"/>
    </source>
</evidence>
<comment type="similarity">
    <text evidence="10">Belongs to the DRC12 family.</text>
</comment>
<comment type="subunit">
    <text evidence="3">Component of the nexin-dynein regulatory complex (N-DRC).</text>
</comment>
<reference evidence="14" key="2">
    <citation type="submission" date="2025-09" db="UniProtKB">
        <authorList>
            <consortium name="Ensembl"/>
        </authorList>
    </citation>
    <scope>IDENTIFICATION</scope>
</reference>
<keyword evidence="4" id="KW-0963">Cytoplasm</keyword>
<dbReference type="AlphaFoldDB" id="A0A8C8RQP0"/>
<evidence type="ECO:0000256" key="6">
    <source>
        <dbReference type="ARBA" id="ARBA00023054"/>
    </source>
</evidence>
<keyword evidence="6 12" id="KW-0175">Coiled coil</keyword>
<keyword evidence="7" id="KW-0969">Cilium</keyword>
<evidence type="ECO:0000256" key="1">
    <source>
        <dbReference type="ARBA" id="ARBA00003029"/>
    </source>
</evidence>
<keyword evidence="8" id="KW-0206">Cytoskeleton</keyword>
<feature type="coiled-coil region" evidence="12">
    <location>
        <begin position="45"/>
        <end position="154"/>
    </location>
</feature>
<evidence type="ECO:0000256" key="9">
    <source>
        <dbReference type="ARBA" id="ARBA00023273"/>
    </source>
</evidence>
<feature type="compositionally biased region" description="Polar residues" evidence="13">
    <location>
        <begin position="1"/>
        <end position="10"/>
    </location>
</feature>
<evidence type="ECO:0000256" key="3">
    <source>
        <dbReference type="ARBA" id="ARBA00011248"/>
    </source>
</evidence>
<proteinExistence type="inferred from homology"/>
<dbReference type="PANTHER" id="PTHR28656:SF1">
    <property type="entry name" value="COILED-COIL DOMAIN-CONTAINING PROTEIN 153"/>
    <property type="match status" value="1"/>
</dbReference>